<dbReference type="PATRIC" id="fig|270351.6.peg.6053"/>
<dbReference type="OrthoDB" id="7996995at2"/>
<sequence>MTTHYVQCELSRHRLVQVTWLPERFARAGDYVKLKEEGGWQDGWRVAATYPGVRLSHEVLMERSQDYKRTRAASDI</sequence>
<reference evidence="1 2" key="1">
    <citation type="submission" date="2015-03" db="EMBL/GenBank/DDBJ databases">
        <title>Genome sequencing of Methylobacterium aquaticum DSM16371 type strain.</title>
        <authorList>
            <person name="Chaudhry V."/>
            <person name="Patil P.B."/>
        </authorList>
    </citation>
    <scope>NUCLEOTIDE SEQUENCE [LARGE SCALE GENOMIC DNA]</scope>
    <source>
        <strain evidence="1 2">DSM 16371</strain>
    </source>
</reference>
<organism evidence="1 2">
    <name type="scientific">Methylobacterium aquaticum</name>
    <dbReference type="NCBI Taxonomy" id="270351"/>
    <lineage>
        <taxon>Bacteria</taxon>
        <taxon>Pseudomonadati</taxon>
        <taxon>Pseudomonadota</taxon>
        <taxon>Alphaproteobacteria</taxon>
        <taxon>Hyphomicrobiales</taxon>
        <taxon>Methylobacteriaceae</taxon>
        <taxon>Methylobacterium</taxon>
    </lineage>
</organism>
<dbReference type="RefSeq" id="WP_048463118.1">
    <property type="nucleotide sequence ID" value="NZ_LABX01000050.1"/>
</dbReference>
<proteinExistence type="predicted"/>
<dbReference type="AlphaFoldDB" id="A0A0J6SWF7"/>
<dbReference type="EMBL" id="LABX01000050">
    <property type="protein sequence ID" value="KMO38029.1"/>
    <property type="molecule type" value="Genomic_DNA"/>
</dbReference>
<accession>A0A0J6SWF7</accession>
<gene>
    <name evidence="1" type="ORF">VP06_07060</name>
</gene>
<evidence type="ECO:0000313" key="2">
    <source>
        <dbReference type="Proteomes" id="UP000035929"/>
    </source>
</evidence>
<protein>
    <submittedName>
        <fullName evidence="1">Uncharacterized protein</fullName>
    </submittedName>
</protein>
<evidence type="ECO:0000313" key="1">
    <source>
        <dbReference type="EMBL" id="KMO38029.1"/>
    </source>
</evidence>
<comment type="caution">
    <text evidence="1">The sequence shown here is derived from an EMBL/GenBank/DDBJ whole genome shotgun (WGS) entry which is preliminary data.</text>
</comment>
<dbReference type="Proteomes" id="UP000035929">
    <property type="component" value="Unassembled WGS sequence"/>
</dbReference>
<name>A0A0J6SWF7_9HYPH</name>